<sequence>MRSEPAVLHPVLIREPDGTPAVNSGMVDAQGKAVEIACVTCHATSTPNPQINRGDQLLKFHQGLHYAHGGLSCLSCHNASDYSSLHLADNRRIEFKDVMQLCGQCHGHQLESYKHGAHGGMNGHWDLTRGPRTRNTCTNCHDPHAPKFPLVQPIFPPRDRISVPLPEHPVQKTHELLPKNP</sequence>
<name>A0A366HNT8_9BACT</name>
<dbReference type="PANTHER" id="PTHR35038">
    <property type="entry name" value="DISSIMILATORY SULFITE REDUCTASE SIRA"/>
    <property type="match status" value="1"/>
</dbReference>
<dbReference type="RefSeq" id="WP_147263340.1">
    <property type="nucleotide sequence ID" value="NZ_QNRR01000003.1"/>
</dbReference>
<evidence type="ECO:0000313" key="3">
    <source>
        <dbReference type="Proteomes" id="UP000253426"/>
    </source>
</evidence>
<dbReference type="AlphaFoldDB" id="A0A366HNT8"/>
<dbReference type="InterPro" id="IPR051829">
    <property type="entry name" value="Multiheme_Cytochr_ET"/>
</dbReference>
<keyword evidence="1" id="KW-0732">Signal</keyword>
<dbReference type="SUPFAM" id="SSF48695">
    <property type="entry name" value="Multiheme cytochromes"/>
    <property type="match status" value="1"/>
</dbReference>
<gene>
    <name evidence="2" type="ORF">DES53_103177</name>
</gene>
<organism evidence="2 3">
    <name type="scientific">Roseimicrobium gellanilyticum</name>
    <dbReference type="NCBI Taxonomy" id="748857"/>
    <lineage>
        <taxon>Bacteria</taxon>
        <taxon>Pseudomonadati</taxon>
        <taxon>Verrucomicrobiota</taxon>
        <taxon>Verrucomicrobiia</taxon>
        <taxon>Verrucomicrobiales</taxon>
        <taxon>Verrucomicrobiaceae</taxon>
        <taxon>Roseimicrobium</taxon>
    </lineage>
</organism>
<keyword evidence="3" id="KW-1185">Reference proteome</keyword>
<reference evidence="2 3" key="1">
    <citation type="submission" date="2018-06" db="EMBL/GenBank/DDBJ databases">
        <title>Genomic Encyclopedia of Type Strains, Phase IV (KMG-IV): sequencing the most valuable type-strain genomes for metagenomic binning, comparative biology and taxonomic classification.</title>
        <authorList>
            <person name="Goeker M."/>
        </authorList>
    </citation>
    <scope>NUCLEOTIDE SEQUENCE [LARGE SCALE GENOMIC DNA]</scope>
    <source>
        <strain evidence="2 3">DSM 25532</strain>
    </source>
</reference>
<evidence type="ECO:0000256" key="1">
    <source>
        <dbReference type="ARBA" id="ARBA00022729"/>
    </source>
</evidence>
<dbReference type="OrthoDB" id="9814800at2"/>
<comment type="caution">
    <text evidence="2">The sequence shown here is derived from an EMBL/GenBank/DDBJ whole genome shotgun (WGS) entry which is preliminary data.</text>
</comment>
<dbReference type="InterPro" id="IPR036280">
    <property type="entry name" value="Multihaem_cyt_sf"/>
</dbReference>
<evidence type="ECO:0000313" key="2">
    <source>
        <dbReference type="EMBL" id="RBP45180.1"/>
    </source>
</evidence>
<dbReference type="Gene3D" id="1.10.1130.10">
    <property type="entry name" value="Flavocytochrome C3, Chain A"/>
    <property type="match status" value="1"/>
</dbReference>
<proteinExistence type="predicted"/>
<protein>
    <submittedName>
        <fullName evidence="2">Uncharacterized protein</fullName>
    </submittedName>
</protein>
<accession>A0A366HNT8</accession>
<dbReference type="EMBL" id="QNRR01000003">
    <property type="protein sequence ID" value="RBP45180.1"/>
    <property type="molecule type" value="Genomic_DNA"/>
</dbReference>
<dbReference type="Proteomes" id="UP000253426">
    <property type="component" value="Unassembled WGS sequence"/>
</dbReference>